<organism evidence="2 3">
    <name type="scientific">Acaulospora morrowiae</name>
    <dbReference type="NCBI Taxonomy" id="94023"/>
    <lineage>
        <taxon>Eukaryota</taxon>
        <taxon>Fungi</taxon>
        <taxon>Fungi incertae sedis</taxon>
        <taxon>Mucoromycota</taxon>
        <taxon>Glomeromycotina</taxon>
        <taxon>Glomeromycetes</taxon>
        <taxon>Diversisporales</taxon>
        <taxon>Acaulosporaceae</taxon>
        <taxon>Acaulospora</taxon>
    </lineage>
</organism>
<feature type="compositionally biased region" description="Basic and acidic residues" evidence="1">
    <location>
        <begin position="89"/>
        <end position="112"/>
    </location>
</feature>
<feature type="compositionally biased region" description="Acidic residues" evidence="1">
    <location>
        <begin position="116"/>
        <end position="126"/>
    </location>
</feature>
<proteinExistence type="predicted"/>
<feature type="region of interest" description="Disordered" evidence="1">
    <location>
        <begin position="19"/>
        <end position="54"/>
    </location>
</feature>
<keyword evidence="3" id="KW-1185">Reference proteome</keyword>
<protein>
    <submittedName>
        <fullName evidence="2">8855_t:CDS:1</fullName>
    </submittedName>
</protein>
<gene>
    <name evidence="2" type="ORF">AMORRO_LOCUS1524</name>
</gene>
<feature type="compositionally biased region" description="Low complexity" evidence="1">
    <location>
        <begin position="44"/>
        <end position="54"/>
    </location>
</feature>
<dbReference type="EMBL" id="CAJVPV010000575">
    <property type="protein sequence ID" value="CAG8463680.1"/>
    <property type="molecule type" value="Genomic_DNA"/>
</dbReference>
<evidence type="ECO:0000256" key="1">
    <source>
        <dbReference type="SAM" id="MobiDB-lite"/>
    </source>
</evidence>
<comment type="caution">
    <text evidence="2">The sequence shown here is derived from an EMBL/GenBank/DDBJ whole genome shotgun (WGS) entry which is preliminary data.</text>
</comment>
<accession>A0A9N8YZX6</accession>
<dbReference type="OrthoDB" id="10399833at2759"/>
<name>A0A9N8YZX6_9GLOM</name>
<dbReference type="AlphaFoldDB" id="A0A9N8YZX6"/>
<evidence type="ECO:0000313" key="3">
    <source>
        <dbReference type="Proteomes" id="UP000789342"/>
    </source>
</evidence>
<dbReference type="Proteomes" id="UP000789342">
    <property type="component" value="Unassembled WGS sequence"/>
</dbReference>
<feature type="region of interest" description="Disordered" evidence="1">
    <location>
        <begin position="82"/>
        <end position="130"/>
    </location>
</feature>
<sequence>ASITMGRLKKNIFICRANAERARKRKKPSDSNKDVSKSNDDILDNNNDMPINNNNEYDLEKEEVAKELKIATIGSHKISQFFNQVDGQENNKMDNQKDNRADSQKDSKEDSKTNNQEDDQQLDYESESNLTEGSLQWKQRLQETTQRVQCIIDKAKILKSDKVKYTSVIYYIQLLQHNMPKIEASRIVAKIYNGGEYCAKCI</sequence>
<reference evidence="2" key="1">
    <citation type="submission" date="2021-06" db="EMBL/GenBank/DDBJ databases">
        <authorList>
            <person name="Kallberg Y."/>
            <person name="Tangrot J."/>
            <person name="Rosling A."/>
        </authorList>
    </citation>
    <scope>NUCLEOTIDE SEQUENCE</scope>
    <source>
        <strain evidence="2">CL551</strain>
    </source>
</reference>
<evidence type="ECO:0000313" key="2">
    <source>
        <dbReference type="EMBL" id="CAG8463680.1"/>
    </source>
</evidence>
<feature type="non-terminal residue" evidence="2">
    <location>
        <position position="202"/>
    </location>
</feature>
<feature type="compositionally biased region" description="Basic and acidic residues" evidence="1">
    <location>
        <begin position="28"/>
        <end position="40"/>
    </location>
</feature>